<feature type="region of interest" description="Disordered" evidence="1">
    <location>
        <begin position="86"/>
        <end position="138"/>
    </location>
</feature>
<feature type="region of interest" description="Disordered" evidence="1">
    <location>
        <begin position="1"/>
        <end position="68"/>
    </location>
</feature>
<name>A0A9P5R602_9FUNG</name>
<proteinExistence type="predicted"/>
<dbReference type="AlphaFoldDB" id="A0A9P5R602"/>
<reference evidence="2" key="1">
    <citation type="journal article" date="2020" name="Fungal Divers.">
        <title>Resolving the Mortierellaceae phylogeny through synthesis of multi-gene phylogenetics and phylogenomics.</title>
        <authorList>
            <person name="Vandepol N."/>
            <person name="Liber J."/>
            <person name="Desiro A."/>
            <person name="Na H."/>
            <person name="Kennedy M."/>
            <person name="Barry K."/>
            <person name="Grigoriev I.V."/>
            <person name="Miller A.N."/>
            <person name="O'Donnell K."/>
            <person name="Stajich J.E."/>
            <person name="Bonito G."/>
        </authorList>
    </citation>
    <scope>NUCLEOTIDE SEQUENCE</scope>
    <source>
        <strain evidence="2">NRRL 6426</strain>
    </source>
</reference>
<feature type="compositionally biased region" description="Polar residues" evidence="1">
    <location>
        <begin position="42"/>
        <end position="68"/>
    </location>
</feature>
<evidence type="ECO:0000313" key="2">
    <source>
        <dbReference type="EMBL" id="KAF9123162.1"/>
    </source>
</evidence>
<protein>
    <submittedName>
        <fullName evidence="2">Uncharacterized protein</fullName>
    </submittedName>
</protein>
<dbReference type="EMBL" id="JAAAUQ010002493">
    <property type="protein sequence ID" value="KAF9123162.1"/>
    <property type="molecule type" value="Genomic_DNA"/>
</dbReference>
<keyword evidence="3" id="KW-1185">Reference proteome</keyword>
<comment type="caution">
    <text evidence="2">The sequence shown here is derived from an EMBL/GenBank/DDBJ whole genome shotgun (WGS) entry which is preliminary data.</text>
</comment>
<gene>
    <name evidence="2" type="ORF">BG015_005369</name>
</gene>
<organism evidence="2 3">
    <name type="scientific">Linnemannia schmuckeri</name>
    <dbReference type="NCBI Taxonomy" id="64567"/>
    <lineage>
        <taxon>Eukaryota</taxon>
        <taxon>Fungi</taxon>
        <taxon>Fungi incertae sedis</taxon>
        <taxon>Mucoromycota</taxon>
        <taxon>Mortierellomycotina</taxon>
        <taxon>Mortierellomycetes</taxon>
        <taxon>Mortierellales</taxon>
        <taxon>Mortierellaceae</taxon>
        <taxon>Linnemannia</taxon>
    </lineage>
</organism>
<feature type="non-terminal residue" evidence="2">
    <location>
        <position position="252"/>
    </location>
</feature>
<evidence type="ECO:0000256" key="1">
    <source>
        <dbReference type="SAM" id="MobiDB-lite"/>
    </source>
</evidence>
<accession>A0A9P5R602</accession>
<sequence length="252" mass="27052">MMSAQVNARPAAAADTSKIAPSVGPLDANQGNVSPPLHPTVPETTTSQKRGGSLTPGGSISKSELSSMTGSIASKLDQYLESTNNSLHRHDRGSADSNISLGSLSGVNLDHHNQTNDNHKDNSSAGGEKHNSGSVYAGGSAGSINGELDDDTTLANNLAAISLATQKISEIYLEPKPKKSAPDGHQVTNDHFESEKHFYPRVLNAQIHPMVGYFFSLGNERIIARYMHLNPQVNEDVLRKCLDYVPKHFQWA</sequence>
<dbReference type="OrthoDB" id="10268014at2759"/>
<dbReference type="Proteomes" id="UP000748756">
    <property type="component" value="Unassembled WGS sequence"/>
</dbReference>
<feature type="compositionally biased region" description="Basic and acidic residues" evidence="1">
    <location>
        <begin position="109"/>
        <end position="131"/>
    </location>
</feature>
<feature type="compositionally biased region" description="Polar residues" evidence="1">
    <location>
        <begin position="95"/>
        <end position="106"/>
    </location>
</feature>
<evidence type="ECO:0000313" key="3">
    <source>
        <dbReference type="Proteomes" id="UP000748756"/>
    </source>
</evidence>